<dbReference type="SUPFAM" id="SSF54631">
    <property type="entry name" value="CBS-domain pair"/>
    <property type="match status" value="1"/>
</dbReference>
<dbReference type="InterPro" id="IPR006669">
    <property type="entry name" value="MgtE_transporter"/>
</dbReference>
<dbReference type="PROSITE" id="PS51371">
    <property type="entry name" value="CBS"/>
    <property type="match status" value="2"/>
</dbReference>
<dbReference type="InterPro" id="IPR046342">
    <property type="entry name" value="CBS_dom_sf"/>
</dbReference>
<protein>
    <submittedName>
        <fullName evidence="3">Magnesium transporter</fullName>
    </submittedName>
</protein>
<dbReference type="EMBL" id="JACVHF010000002">
    <property type="protein sequence ID" value="MBC9783790.1"/>
    <property type="molecule type" value="Genomic_DNA"/>
</dbReference>
<proteinExistence type="predicted"/>
<name>A0ABR7T1F6_HELCL</name>
<feature type="domain" description="CBS" evidence="2">
    <location>
        <begin position="292"/>
        <end position="355"/>
    </location>
</feature>
<dbReference type="RefSeq" id="WP_188038916.1">
    <property type="nucleotide sequence ID" value="NZ_JACVHF010000002.1"/>
</dbReference>
<gene>
    <name evidence="3" type="ORF">H1S01_04595</name>
</gene>
<evidence type="ECO:0000313" key="3">
    <source>
        <dbReference type="EMBL" id="MBC9783790.1"/>
    </source>
</evidence>
<dbReference type="PANTHER" id="PTHR43773:SF1">
    <property type="entry name" value="MAGNESIUM TRANSPORTER MGTE"/>
    <property type="match status" value="1"/>
</dbReference>
<dbReference type="SMART" id="SM00116">
    <property type="entry name" value="CBS"/>
    <property type="match status" value="1"/>
</dbReference>
<evidence type="ECO:0000259" key="2">
    <source>
        <dbReference type="PROSITE" id="PS51371"/>
    </source>
</evidence>
<sequence length="429" mass="49223">MTSITVMGDFYLSQILGKPIFDIHGKTVGYVRDLVTLWNGHSPQVTGIKFNKESKLLIPSERIEKWDAKGMYLNCEFSPSITVLLQDHEIYISKWLLDKQIIDLKGSRLVRVNDITLSWVSRGSEKLILLVAVDIGFRGLMRRMGLEFLVRKIENRFLGWQYINPLEDRNSSLYLNREKKQLSQLHPADIADILEELDYHKRADLMGRLSSDQAVEALREMELDTQVELINQMDAHRASDILEEMPPDDAADILAELPEEKSRGLLGLMEADEAQDVKELMEYREDTAGSLMTTEFVELPVSITADEAILRLREFARTAETIYYLFVTDEHSILKGVLSLRELLLADPSTCLGDFMNAHVVSVHDYEHPATVAERINKYGLLALPVVDERQRMLGIITVDDVLEELMSERERSSLFSLFKVRRHSERRV</sequence>
<dbReference type="Pfam" id="PF00571">
    <property type="entry name" value="CBS"/>
    <property type="match status" value="2"/>
</dbReference>
<dbReference type="InterPro" id="IPR006668">
    <property type="entry name" value="Mg_transptr_MgtE_intracell_dom"/>
</dbReference>
<comment type="caution">
    <text evidence="3">The sequence shown here is derived from an EMBL/GenBank/DDBJ whole genome shotgun (WGS) entry which is preliminary data.</text>
</comment>
<dbReference type="InterPro" id="IPR038076">
    <property type="entry name" value="MgtE_N_sf"/>
</dbReference>
<evidence type="ECO:0000256" key="1">
    <source>
        <dbReference type="PROSITE-ProRule" id="PRU00703"/>
    </source>
</evidence>
<keyword evidence="1" id="KW-0129">CBS domain</keyword>
<feature type="domain" description="CBS" evidence="2">
    <location>
        <begin position="356"/>
        <end position="412"/>
    </location>
</feature>
<dbReference type="Gene3D" id="3.10.580.10">
    <property type="entry name" value="CBS-domain"/>
    <property type="match status" value="1"/>
</dbReference>
<dbReference type="Pfam" id="PF03448">
    <property type="entry name" value="MgtE_N"/>
    <property type="match status" value="1"/>
</dbReference>
<evidence type="ECO:0000313" key="4">
    <source>
        <dbReference type="Proteomes" id="UP000617402"/>
    </source>
</evidence>
<organism evidence="3 4">
    <name type="scientific">Heliobacterium chlorum</name>
    <dbReference type="NCBI Taxonomy" id="2698"/>
    <lineage>
        <taxon>Bacteria</taxon>
        <taxon>Bacillati</taxon>
        <taxon>Bacillota</taxon>
        <taxon>Clostridia</taxon>
        <taxon>Eubacteriales</taxon>
        <taxon>Heliobacteriaceae</taxon>
        <taxon>Heliobacterium</taxon>
    </lineage>
</organism>
<dbReference type="Gene3D" id="1.25.60.10">
    <property type="entry name" value="MgtE N-terminal domain-like"/>
    <property type="match status" value="1"/>
</dbReference>
<reference evidence="3 4" key="1">
    <citation type="submission" date="2020-07" db="EMBL/GenBank/DDBJ databases">
        <title>Draft whole-genome sequence of Heliobacterium chlorum DSM 3682, type strain.</title>
        <authorList>
            <person name="Kyndt J.A."/>
            <person name="Meyer T.E."/>
            <person name="Imhoff J.F."/>
        </authorList>
    </citation>
    <scope>NUCLEOTIDE SEQUENCE [LARGE SCALE GENOMIC DNA]</scope>
    <source>
        <strain evidence="3 4">DSM 3682</strain>
    </source>
</reference>
<dbReference type="SMART" id="SM00924">
    <property type="entry name" value="MgtE_N"/>
    <property type="match status" value="1"/>
</dbReference>
<dbReference type="InterPro" id="IPR000644">
    <property type="entry name" value="CBS_dom"/>
</dbReference>
<dbReference type="CDD" id="cd04606">
    <property type="entry name" value="CBS_pair_Mg_transporter"/>
    <property type="match status" value="1"/>
</dbReference>
<accession>A0ABR7T1F6</accession>
<dbReference type="PANTHER" id="PTHR43773">
    <property type="entry name" value="MAGNESIUM TRANSPORTER MGTE"/>
    <property type="match status" value="1"/>
</dbReference>
<keyword evidence="4" id="KW-1185">Reference proteome</keyword>
<dbReference type="Proteomes" id="UP000617402">
    <property type="component" value="Unassembled WGS sequence"/>
</dbReference>
<dbReference type="SUPFAM" id="SSF158791">
    <property type="entry name" value="MgtE N-terminal domain-like"/>
    <property type="match status" value="1"/>
</dbReference>